<feature type="domain" description="DUF1972" evidence="2">
    <location>
        <begin position="1"/>
        <end position="173"/>
    </location>
</feature>
<sequence>MNKIAIIGTVGIPACYGGFESLVQNLIDNQSNDVSYTVFCSAKSYEIKQKFYKKAQLKYIPLKANGISSILYDVISLLSCLRVKYDAILILGVSGCLILPLFRLLSRTKVITNIDGLEWRRNKWGKFTKLFLKVSEKLAVKYSDVVIADNQAIGDYVKSEYNKDCVVIAYGGEHALIRDVVIPKKKSDYYLSLCRIEPENNVSMILETFSHLPYKLKFIGNWNNSDYGINLKCKYSKCENIEIIDPIYDIEQLFLLRSLCKAYIHGHSAGGTNPSLVEAMQFGMDIIAFDCKFNRYTTEEKAHYFSNSLGLKKIIDSLESDNVYGNGNHMSEIALRRYQWSAISKQYEMTYK</sequence>
<dbReference type="InterPro" id="IPR001296">
    <property type="entry name" value="Glyco_trans_1"/>
</dbReference>
<reference evidence="3 4" key="1">
    <citation type="submission" date="2020-06" db="EMBL/GenBank/DDBJ databases">
        <title>REHAB project genomes.</title>
        <authorList>
            <person name="Shaw L.P."/>
        </authorList>
    </citation>
    <scope>NUCLEOTIDE SEQUENCE [LARGE SCALE GENOMIC DNA]</scope>
    <source>
        <strain evidence="3 4">RHB10-C12</strain>
    </source>
</reference>
<dbReference type="Gene3D" id="3.40.50.2000">
    <property type="entry name" value="Glycogen Phosphorylase B"/>
    <property type="match status" value="2"/>
</dbReference>
<dbReference type="Pfam" id="PF00534">
    <property type="entry name" value="Glycos_transf_1"/>
    <property type="match status" value="1"/>
</dbReference>
<feature type="domain" description="Glycosyl transferase family 1" evidence="1">
    <location>
        <begin position="182"/>
        <end position="301"/>
    </location>
</feature>
<dbReference type="AlphaFoldDB" id="A0A7H9Q4I8"/>
<accession>A0A7H9Q4I8</accession>
<dbReference type="RefSeq" id="WP_073511190.1">
    <property type="nucleotide sequence ID" value="NZ_CAJHSV010000092.1"/>
</dbReference>
<dbReference type="Pfam" id="PF09314">
    <property type="entry name" value="DUF1972"/>
    <property type="match status" value="1"/>
</dbReference>
<organism evidence="3 4">
    <name type="scientific">Escherichia coli</name>
    <dbReference type="NCBI Taxonomy" id="562"/>
    <lineage>
        <taxon>Bacteria</taxon>
        <taxon>Pseudomonadati</taxon>
        <taxon>Pseudomonadota</taxon>
        <taxon>Gammaproteobacteria</taxon>
        <taxon>Enterobacterales</taxon>
        <taxon>Enterobacteriaceae</taxon>
        <taxon>Escherichia</taxon>
    </lineage>
</organism>
<name>A0A7H9Q4I8_ECOLX</name>
<evidence type="ECO:0000259" key="1">
    <source>
        <dbReference type="Pfam" id="PF00534"/>
    </source>
</evidence>
<dbReference type="GO" id="GO:0016757">
    <property type="term" value="F:glycosyltransferase activity"/>
    <property type="evidence" value="ECO:0007669"/>
    <property type="project" value="InterPro"/>
</dbReference>
<dbReference type="SUPFAM" id="SSF53756">
    <property type="entry name" value="UDP-Glycosyltransferase/glycogen phosphorylase"/>
    <property type="match status" value="1"/>
</dbReference>
<proteinExistence type="predicted"/>
<gene>
    <name evidence="3" type="ORF">HVW43_00455</name>
</gene>
<dbReference type="Proteomes" id="UP000514754">
    <property type="component" value="Chromosome"/>
</dbReference>
<evidence type="ECO:0000313" key="4">
    <source>
        <dbReference type="Proteomes" id="UP000514754"/>
    </source>
</evidence>
<evidence type="ECO:0000259" key="2">
    <source>
        <dbReference type="Pfam" id="PF09314"/>
    </source>
</evidence>
<dbReference type="EMBL" id="CP057906">
    <property type="protein sequence ID" value="QMO38865.1"/>
    <property type="molecule type" value="Genomic_DNA"/>
</dbReference>
<dbReference type="InterPro" id="IPR015393">
    <property type="entry name" value="DUF1972"/>
</dbReference>
<evidence type="ECO:0000313" key="3">
    <source>
        <dbReference type="EMBL" id="QMO38865.1"/>
    </source>
</evidence>
<protein>
    <submittedName>
        <fullName evidence="3">DUF1972 domain-containing protein</fullName>
    </submittedName>
</protein>